<evidence type="ECO:0000259" key="8">
    <source>
        <dbReference type="PROSITE" id="PS50110"/>
    </source>
</evidence>
<feature type="modified residue" description="4-aspartylphosphate" evidence="6">
    <location>
        <position position="55"/>
    </location>
</feature>
<evidence type="ECO:0000256" key="5">
    <source>
        <dbReference type="ARBA" id="ARBA00023163"/>
    </source>
</evidence>
<dbReference type="InterPro" id="IPR002078">
    <property type="entry name" value="Sigma_54_int"/>
</dbReference>
<dbReference type="PANTHER" id="PTHR32071:SF100">
    <property type="entry name" value="RESPONSE REGULATOR PROTEIN PILR"/>
    <property type="match status" value="1"/>
</dbReference>
<evidence type="ECO:0000313" key="9">
    <source>
        <dbReference type="EMBL" id="TWU45340.1"/>
    </source>
</evidence>
<dbReference type="SUPFAM" id="SSF52172">
    <property type="entry name" value="CheY-like"/>
    <property type="match status" value="1"/>
</dbReference>
<keyword evidence="4" id="KW-0238">DNA-binding</keyword>
<dbReference type="PROSITE" id="PS00688">
    <property type="entry name" value="SIGMA54_INTERACT_3"/>
    <property type="match status" value="1"/>
</dbReference>
<dbReference type="InterPro" id="IPR058031">
    <property type="entry name" value="AAA_lid_NorR"/>
</dbReference>
<dbReference type="GO" id="GO:0006355">
    <property type="term" value="P:regulation of DNA-templated transcription"/>
    <property type="evidence" value="ECO:0007669"/>
    <property type="project" value="InterPro"/>
</dbReference>
<reference evidence="9 10" key="1">
    <citation type="submission" date="2019-02" db="EMBL/GenBank/DDBJ databases">
        <title>Deep-cultivation of Planctomycetes and their phenomic and genomic characterization uncovers novel biology.</title>
        <authorList>
            <person name="Wiegand S."/>
            <person name="Jogler M."/>
            <person name="Boedeker C."/>
            <person name="Pinto D."/>
            <person name="Vollmers J."/>
            <person name="Rivas-Marin E."/>
            <person name="Kohn T."/>
            <person name="Peeters S.H."/>
            <person name="Heuer A."/>
            <person name="Rast P."/>
            <person name="Oberbeckmann S."/>
            <person name="Bunk B."/>
            <person name="Jeske O."/>
            <person name="Meyerdierks A."/>
            <person name="Storesund J.E."/>
            <person name="Kallscheuer N."/>
            <person name="Luecker S."/>
            <person name="Lage O.M."/>
            <person name="Pohl T."/>
            <person name="Merkel B.J."/>
            <person name="Hornburger P."/>
            <person name="Mueller R.-W."/>
            <person name="Bruemmer F."/>
            <person name="Labrenz M."/>
            <person name="Spormann A.M."/>
            <person name="Op Den Camp H."/>
            <person name="Overmann J."/>
            <person name="Amann R."/>
            <person name="Jetten M.S.M."/>
            <person name="Mascher T."/>
            <person name="Medema M.H."/>
            <person name="Devos D.P."/>
            <person name="Kaster A.-K."/>
            <person name="Ovreas L."/>
            <person name="Rohde M."/>
            <person name="Galperin M.Y."/>
            <person name="Jogler C."/>
        </authorList>
    </citation>
    <scope>NUCLEOTIDE SEQUENCE [LARGE SCALE GENOMIC DNA]</scope>
    <source>
        <strain evidence="9 10">Q31b</strain>
    </source>
</reference>
<dbReference type="FunFam" id="3.40.50.300:FF:000006">
    <property type="entry name" value="DNA-binding transcriptional regulator NtrC"/>
    <property type="match status" value="1"/>
</dbReference>
<dbReference type="InterPro" id="IPR002197">
    <property type="entry name" value="HTH_Fis"/>
</dbReference>
<dbReference type="Gene3D" id="1.10.10.60">
    <property type="entry name" value="Homeodomain-like"/>
    <property type="match status" value="1"/>
</dbReference>
<dbReference type="Proteomes" id="UP000315471">
    <property type="component" value="Unassembled WGS sequence"/>
</dbReference>
<evidence type="ECO:0000256" key="4">
    <source>
        <dbReference type="ARBA" id="ARBA00023125"/>
    </source>
</evidence>
<dbReference type="PROSITE" id="PS50110">
    <property type="entry name" value="RESPONSE_REGULATORY"/>
    <property type="match status" value="1"/>
</dbReference>
<dbReference type="InterPro" id="IPR025662">
    <property type="entry name" value="Sigma_54_int_dom_ATP-bd_1"/>
</dbReference>
<dbReference type="PRINTS" id="PR01590">
    <property type="entry name" value="HTHFIS"/>
</dbReference>
<protein>
    <submittedName>
        <fullName evidence="9">Nitrogen regulation protein NR(I)</fullName>
    </submittedName>
</protein>
<dbReference type="InterPro" id="IPR011006">
    <property type="entry name" value="CheY-like_superfamily"/>
</dbReference>
<sequence length="471" mass="53066">MVESISVLLVEDDYDFRDSCARWMQRKGHRVVAAAGGAEALAICQRNDFDVGVFDMNMPGMSGIELLQRLRDDKIDMEVVILTGQGTIESAVQAMKLGATDYLTKPCPLGDLEHHCRLARDRSRLRRENKQLKAMMTRNEKVTELIGDSEEMRTVATWIKRIAPTSKPVLITGESGTGKEVVAKTIWRSSHLKDHPFLAINCAALPESLVESELFGHEKGSFTGAYADKPGLFEVANGGTLLIDELGEMPLSLQPKLLRVLEDGSIRRIGSHKERKVDVRIIAATNRDLSEDVKRGTFREDLFYRVNVLPIHLPPLRDHRRDVDLLIDHFIPKGWSIDAEARAAMNEHHWPGNVRELINVIERATILADHDEITLDDLPRDLIQAHRLENDATRSLSSRQNDPKSDLLDEVTEAHILAVLERENGNKAKTARVLGIHRRKLYRLLERYQILHSHQDNHEAESIDAAVSSAS</sequence>
<dbReference type="PANTHER" id="PTHR32071">
    <property type="entry name" value="TRANSCRIPTIONAL REGULATORY PROTEIN"/>
    <property type="match status" value="1"/>
</dbReference>
<dbReference type="CDD" id="cd00009">
    <property type="entry name" value="AAA"/>
    <property type="match status" value="1"/>
</dbReference>
<keyword evidence="10" id="KW-1185">Reference proteome</keyword>
<comment type="caution">
    <text evidence="9">The sequence shown here is derived from an EMBL/GenBank/DDBJ whole genome shotgun (WGS) entry which is preliminary data.</text>
</comment>
<evidence type="ECO:0000259" key="7">
    <source>
        <dbReference type="PROSITE" id="PS50045"/>
    </source>
</evidence>
<dbReference type="GO" id="GO:0005524">
    <property type="term" value="F:ATP binding"/>
    <property type="evidence" value="ECO:0007669"/>
    <property type="project" value="UniProtKB-KW"/>
</dbReference>
<dbReference type="SUPFAM" id="SSF46689">
    <property type="entry name" value="Homeodomain-like"/>
    <property type="match status" value="1"/>
</dbReference>
<dbReference type="Pfam" id="PF02954">
    <property type="entry name" value="HTH_8"/>
    <property type="match status" value="1"/>
</dbReference>
<dbReference type="Pfam" id="PF25601">
    <property type="entry name" value="AAA_lid_14"/>
    <property type="match status" value="1"/>
</dbReference>
<dbReference type="AlphaFoldDB" id="A0A5C6E957"/>
<evidence type="ECO:0000256" key="3">
    <source>
        <dbReference type="ARBA" id="ARBA00023015"/>
    </source>
</evidence>
<dbReference type="InterPro" id="IPR009057">
    <property type="entry name" value="Homeodomain-like_sf"/>
</dbReference>
<name>A0A5C6E957_9BACT</name>
<feature type="domain" description="Sigma-54 factor interaction" evidence="7">
    <location>
        <begin position="145"/>
        <end position="366"/>
    </location>
</feature>
<dbReference type="Pfam" id="PF00072">
    <property type="entry name" value="Response_reg"/>
    <property type="match status" value="1"/>
</dbReference>
<keyword evidence="5" id="KW-0804">Transcription</keyword>
<proteinExistence type="predicted"/>
<dbReference type="InterPro" id="IPR001789">
    <property type="entry name" value="Sig_transdc_resp-reg_receiver"/>
</dbReference>
<feature type="domain" description="Response regulatory" evidence="8">
    <location>
        <begin position="6"/>
        <end position="120"/>
    </location>
</feature>
<dbReference type="Gene3D" id="3.40.50.300">
    <property type="entry name" value="P-loop containing nucleotide triphosphate hydrolases"/>
    <property type="match status" value="1"/>
</dbReference>
<dbReference type="EMBL" id="SJPY01000001">
    <property type="protein sequence ID" value="TWU45340.1"/>
    <property type="molecule type" value="Genomic_DNA"/>
</dbReference>
<dbReference type="InterPro" id="IPR003593">
    <property type="entry name" value="AAA+_ATPase"/>
</dbReference>
<evidence type="ECO:0000256" key="1">
    <source>
        <dbReference type="ARBA" id="ARBA00022741"/>
    </source>
</evidence>
<keyword evidence="6" id="KW-0597">Phosphoprotein</keyword>
<dbReference type="GO" id="GO:0043565">
    <property type="term" value="F:sequence-specific DNA binding"/>
    <property type="evidence" value="ECO:0007669"/>
    <property type="project" value="InterPro"/>
</dbReference>
<dbReference type="PROSITE" id="PS00676">
    <property type="entry name" value="SIGMA54_INTERACT_2"/>
    <property type="match status" value="1"/>
</dbReference>
<dbReference type="SMART" id="SM00382">
    <property type="entry name" value="AAA"/>
    <property type="match status" value="1"/>
</dbReference>
<gene>
    <name evidence="9" type="primary">glnG_1</name>
    <name evidence="9" type="ORF">Q31b_05120</name>
</gene>
<dbReference type="Pfam" id="PF00158">
    <property type="entry name" value="Sigma54_activat"/>
    <property type="match status" value="1"/>
</dbReference>
<dbReference type="PROSITE" id="PS00675">
    <property type="entry name" value="SIGMA54_INTERACT_1"/>
    <property type="match status" value="1"/>
</dbReference>
<accession>A0A5C6E957</accession>
<dbReference type="Gene3D" id="3.40.50.2300">
    <property type="match status" value="1"/>
</dbReference>
<dbReference type="RefSeq" id="WP_146598060.1">
    <property type="nucleotide sequence ID" value="NZ_SJPY01000001.1"/>
</dbReference>
<keyword evidence="2" id="KW-0067">ATP-binding</keyword>
<dbReference type="Gene3D" id="1.10.8.60">
    <property type="match status" value="1"/>
</dbReference>
<organism evidence="9 10">
    <name type="scientific">Novipirellula aureliae</name>
    <dbReference type="NCBI Taxonomy" id="2527966"/>
    <lineage>
        <taxon>Bacteria</taxon>
        <taxon>Pseudomonadati</taxon>
        <taxon>Planctomycetota</taxon>
        <taxon>Planctomycetia</taxon>
        <taxon>Pirellulales</taxon>
        <taxon>Pirellulaceae</taxon>
        <taxon>Novipirellula</taxon>
    </lineage>
</organism>
<keyword evidence="3" id="KW-0805">Transcription regulation</keyword>
<dbReference type="InterPro" id="IPR025944">
    <property type="entry name" value="Sigma_54_int_dom_CS"/>
</dbReference>
<dbReference type="SMART" id="SM00448">
    <property type="entry name" value="REC"/>
    <property type="match status" value="1"/>
</dbReference>
<dbReference type="PROSITE" id="PS50045">
    <property type="entry name" value="SIGMA54_INTERACT_4"/>
    <property type="match status" value="1"/>
</dbReference>
<evidence type="ECO:0000313" key="10">
    <source>
        <dbReference type="Proteomes" id="UP000315471"/>
    </source>
</evidence>
<evidence type="ECO:0000256" key="2">
    <source>
        <dbReference type="ARBA" id="ARBA00022840"/>
    </source>
</evidence>
<dbReference type="OrthoDB" id="9807827at2"/>
<dbReference type="InterPro" id="IPR025943">
    <property type="entry name" value="Sigma_54_int_dom_ATP-bd_2"/>
</dbReference>
<dbReference type="GO" id="GO:0000160">
    <property type="term" value="P:phosphorelay signal transduction system"/>
    <property type="evidence" value="ECO:0007669"/>
    <property type="project" value="InterPro"/>
</dbReference>
<dbReference type="SUPFAM" id="SSF52540">
    <property type="entry name" value="P-loop containing nucleoside triphosphate hydrolases"/>
    <property type="match status" value="1"/>
</dbReference>
<evidence type="ECO:0000256" key="6">
    <source>
        <dbReference type="PROSITE-ProRule" id="PRU00169"/>
    </source>
</evidence>
<dbReference type="InterPro" id="IPR027417">
    <property type="entry name" value="P-loop_NTPase"/>
</dbReference>
<keyword evidence="1" id="KW-0547">Nucleotide-binding</keyword>